<evidence type="ECO:0000256" key="6">
    <source>
        <dbReference type="SAM" id="Coils"/>
    </source>
</evidence>
<dbReference type="SUPFAM" id="SSF57959">
    <property type="entry name" value="Leucine zipper domain"/>
    <property type="match status" value="1"/>
</dbReference>
<comment type="caution">
    <text evidence="9">The sequence shown here is derived from an EMBL/GenBank/DDBJ whole genome shotgun (WGS) entry which is preliminary data.</text>
</comment>
<keyword evidence="3" id="KW-0238">DNA-binding</keyword>
<dbReference type="Gene3D" id="1.20.5.170">
    <property type="match status" value="1"/>
</dbReference>
<keyword evidence="10" id="KW-1185">Reference proteome</keyword>
<dbReference type="PANTHER" id="PTHR13044">
    <property type="entry name" value="ACTIVATING TRANSCRIPTION FACTOR ATF 4/5"/>
    <property type="match status" value="1"/>
</dbReference>
<dbReference type="GO" id="GO:0005634">
    <property type="term" value="C:nucleus"/>
    <property type="evidence" value="ECO:0007669"/>
    <property type="project" value="UniProtKB-SubCell"/>
</dbReference>
<dbReference type="GO" id="GO:0001228">
    <property type="term" value="F:DNA-binding transcription activator activity, RNA polymerase II-specific"/>
    <property type="evidence" value="ECO:0007669"/>
    <property type="project" value="TreeGrafter"/>
</dbReference>
<evidence type="ECO:0000256" key="5">
    <source>
        <dbReference type="ARBA" id="ARBA00023242"/>
    </source>
</evidence>
<keyword evidence="2" id="KW-0805">Transcription regulation</keyword>
<keyword evidence="4" id="KW-0804">Transcription</keyword>
<gene>
    <name evidence="9" type="ORF">CU098_011703</name>
</gene>
<accession>A0A367KVN0</accession>
<evidence type="ECO:0000256" key="3">
    <source>
        <dbReference type="ARBA" id="ARBA00023125"/>
    </source>
</evidence>
<name>A0A367KVN0_RHIST</name>
<evidence type="ECO:0000313" key="10">
    <source>
        <dbReference type="Proteomes" id="UP000253551"/>
    </source>
</evidence>
<dbReference type="InterPro" id="IPR046347">
    <property type="entry name" value="bZIP_sf"/>
</dbReference>
<dbReference type="CDD" id="cd14705">
    <property type="entry name" value="bZIP_Zip1"/>
    <property type="match status" value="1"/>
</dbReference>
<dbReference type="SMART" id="SM00338">
    <property type="entry name" value="BRLZ"/>
    <property type="match status" value="1"/>
</dbReference>
<feature type="region of interest" description="Disordered" evidence="7">
    <location>
        <begin position="16"/>
        <end position="41"/>
    </location>
</feature>
<sequence length="118" mass="13652">MSISSITCANKNCCSVTSPHSPFSHESSLSDRRERNKAASAKYRTKKNMEYHGMKNTIQEITARNELLKAQLEELHKENEELRLISDKMKGFLMADQWLQKQKTSFVSHELFCLSLEK</sequence>
<proteinExistence type="predicted"/>
<protein>
    <recommendedName>
        <fullName evidence="8">BZIP domain-containing protein</fullName>
    </recommendedName>
</protein>
<dbReference type="Pfam" id="PF07716">
    <property type="entry name" value="bZIP_2"/>
    <property type="match status" value="1"/>
</dbReference>
<dbReference type="AlphaFoldDB" id="A0A367KVN0"/>
<comment type="subcellular location">
    <subcellularLocation>
        <location evidence="1">Nucleus</location>
    </subcellularLocation>
</comment>
<feature type="coiled-coil region" evidence="6">
    <location>
        <begin position="51"/>
        <end position="88"/>
    </location>
</feature>
<feature type="compositionally biased region" description="Polar residues" evidence="7">
    <location>
        <begin position="16"/>
        <end position="27"/>
    </location>
</feature>
<feature type="compositionally biased region" description="Basic and acidic residues" evidence="7">
    <location>
        <begin position="28"/>
        <end position="37"/>
    </location>
</feature>
<evidence type="ECO:0000256" key="7">
    <source>
        <dbReference type="SAM" id="MobiDB-lite"/>
    </source>
</evidence>
<dbReference type="PROSITE" id="PS00036">
    <property type="entry name" value="BZIP_BASIC"/>
    <property type="match status" value="1"/>
</dbReference>
<dbReference type="STRING" id="4846.A0A367KVN0"/>
<dbReference type="OrthoDB" id="1939598at2759"/>
<keyword evidence="5" id="KW-0539">Nucleus</keyword>
<dbReference type="InterPro" id="IPR004827">
    <property type="entry name" value="bZIP"/>
</dbReference>
<evidence type="ECO:0000256" key="2">
    <source>
        <dbReference type="ARBA" id="ARBA00023015"/>
    </source>
</evidence>
<dbReference type="EMBL" id="PJQM01000267">
    <property type="protein sequence ID" value="RCI05942.1"/>
    <property type="molecule type" value="Genomic_DNA"/>
</dbReference>
<evidence type="ECO:0000313" key="9">
    <source>
        <dbReference type="EMBL" id="RCI05942.1"/>
    </source>
</evidence>
<dbReference type="GO" id="GO:0000977">
    <property type="term" value="F:RNA polymerase II transcription regulatory region sequence-specific DNA binding"/>
    <property type="evidence" value="ECO:0007669"/>
    <property type="project" value="TreeGrafter"/>
</dbReference>
<feature type="domain" description="BZIP" evidence="8">
    <location>
        <begin position="26"/>
        <end position="89"/>
    </location>
</feature>
<evidence type="ECO:0000256" key="4">
    <source>
        <dbReference type="ARBA" id="ARBA00023163"/>
    </source>
</evidence>
<evidence type="ECO:0000256" key="1">
    <source>
        <dbReference type="ARBA" id="ARBA00004123"/>
    </source>
</evidence>
<organism evidence="9 10">
    <name type="scientific">Rhizopus stolonifer</name>
    <name type="common">Rhizopus nigricans</name>
    <dbReference type="NCBI Taxonomy" id="4846"/>
    <lineage>
        <taxon>Eukaryota</taxon>
        <taxon>Fungi</taxon>
        <taxon>Fungi incertae sedis</taxon>
        <taxon>Mucoromycota</taxon>
        <taxon>Mucoromycotina</taxon>
        <taxon>Mucoromycetes</taxon>
        <taxon>Mucorales</taxon>
        <taxon>Mucorineae</taxon>
        <taxon>Rhizopodaceae</taxon>
        <taxon>Rhizopus</taxon>
    </lineage>
</organism>
<keyword evidence="6" id="KW-0175">Coiled coil</keyword>
<dbReference type="PROSITE" id="PS50217">
    <property type="entry name" value="BZIP"/>
    <property type="match status" value="1"/>
</dbReference>
<dbReference type="PANTHER" id="PTHR13044:SF14">
    <property type="entry name" value="CRYPTOCEPHAL, ISOFORM A"/>
    <property type="match status" value="1"/>
</dbReference>
<evidence type="ECO:0000259" key="8">
    <source>
        <dbReference type="PROSITE" id="PS50217"/>
    </source>
</evidence>
<reference evidence="9 10" key="1">
    <citation type="journal article" date="2018" name="G3 (Bethesda)">
        <title>Phylogenetic and Phylogenomic Definition of Rhizopus Species.</title>
        <authorList>
            <person name="Gryganskyi A.P."/>
            <person name="Golan J."/>
            <person name="Dolatabadi S."/>
            <person name="Mondo S."/>
            <person name="Robb S."/>
            <person name="Idnurm A."/>
            <person name="Muszewska A."/>
            <person name="Steczkiewicz K."/>
            <person name="Masonjones S."/>
            <person name="Liao H.L."/>
            <person name="Gajdeczka M.T."/>
            <person name="Anike F."/>
            <person name="Vuek A."/>
            <person name="Anishchenko I.M."/>
            <person name="Voigt K."/>
            <person name="de Hoog G.S."/>
            <person name="Smith M.E."/>
            <person name="Heitman J."/>
            <person name="Vilgalys R."/>
            <person name="Stajich J.E."/>
        </authorList>
    </citation>
    <scope>NUCLEOTIDE SEQUENCE [LARGE SCALE GENOMIC DNA]</scope>
    <source>
        <strain evidence="9 10">LSU 92-RS-03</strain>
    </source>
</reference>
<dbReference type="Proteomes" id="UP000253551">
    <property type="component" value="Unassembled WGS sequence"/>
</dbReference>